<dbReference type="EMBL" id="ML120406">
    <property type="protein sequence ID" value="RPA97218.1"/>
    <property type="molecule type" value="Genomic_DNA"/>
</dbReference>
<feature type="chain" id="PRO_5017952615" description="Lytic polysaccharide monooxygenase" evidence="1">
    <location>
        <begin position="19"/>
        <end position="339"/>
    </location>
</feature>
<dbReference type="PANTHER" id="PTHR36182">
    <property type="entry name" value="PROTEIN, PUTATIVE (AFU_ORTHOLOGUE AFUA_6G10930)-RELATED"/>
    <property type="match status" value="1"/>
</dbReference>
<reference evidence="2 3" key="1">
    <citation type="journal article" date="2018" name="Nat. Ecol. Evol.">
        <title>Pezizomycetes genomes reveal the molecular basis of ectomycorrhizal truffle lifestyle.</title>
        <authorList>
            <person name="Murat C."/>
            <person name="Payen T."/>
            <person name="Noel B."/>
            <person name="Kuo A."/>
            <person name="Morin E."/>
            <person name="Chen J."/>
            <person name="Kohler A."/>
            <person name="Krizsan K."/>
            <person name="Balestrini R."/>
            <person name="Da Silva C."/>
            <person name="Montanini B."/>
            <person name="Hainaut M."/>
            <person name="Levati E."/>
            <person name="Barry K.W."/>
            <person name="Belfiori B."/>
            <person name="Cichocki N."/>
            <person name="Clum A."/>
            <person name="Dockter R.B."/>
            <person name="Fauchery L."/>
            <person name="Guy J."/>
            <person name="Iotti M."/>
            <person name="Le Tacon F."/>
            <person name="Lindquist E.A."/>
            <person name="Lipzen A."/>
            <person name="Malagnac F."/>
            <person name="Mello A."/>
            <person name="Molinier V."/>
            <person name="Miyauchi S."/>
            <person name="Poulain J."/>
            <person name="Riccioni C."/>
            <person name="Rubini A."/>
            <person name="Sitrit Y."/>
            <person name="Splivallo R."/>
            <person name="Traeger S."/>
            <person name="Wang M."/>
            <person name="Zifcakova L."/>
            <person name="Wipf D."/>
            <person name="Zambonelli A."/>
            <person name="Paolocci F."/>
            <person name="Nowrousian M."/>
            <person name="Ottonello S."/>
            <person name="Baldrian P."/>
            <person name="Spatafora J.W."/>
            <person name="Henrissat B."/>
            <person name="Nagy L.G."/>
            <person name="Aury J.M."/>
            <person name="Wincker P."/>
            <person name="Grigoriev I.V."/>
            <person name="Bonfante P."/>
            <person name="Martin F.M."/>
        </authorList>
    </citation>
    <scope>NUCLEOTIDE SEQUENCE [LARGE SCALE GENOMIC DNA]</scope>
    <source>
        <strain evidence="2 3">120613-1</strain>
    </source>
</reference>
<keyword evidence="1" id="KW-0732">Signal</keyword>
<evidence type="ECO:0000313" key="2">
    <source>
        <dbReference type="EMBL" id="RPA97218.1"/>
    </source>
</evidence>
<evidence type="ECO:0000256" key="1">
    <source>
        <dbReference type="SAM" id="SignalP"/>
    </source>
</evidence>
<protein>
    <recommendedName>
        <fullName evidence="4">Lytic polysaccharide monooxygenase</fullName>
    </recommendedName>
</protein>
<name>A0A3N4JJQ6_9PEZI</name>
<organism evidence="2 3">
    <name type="scientific">Choiromyces venosus 120613-1</name>
    <dbReference type="NCBI Taxonomy" id="1336337"/>
    <lineage>
        <taxon>Eukaryota</taxon>
        <taxon>Fungi</taxon>
        <taxon>Dikarya</taxon>
        <taxon>Ascomycota</taxon>
        <taxon>Pezizomycotina</taxon>
        <taxon>Pezizomycetes</taxon>
        <taxon>Pezizales</taxon>
        <taxon>Tuberaceae</taxon>
        <taxon>Choiromyces</taxon>
    </lineage>
</organism>
<evidence type="ECO:0000313" key="3">
    <source>
        <dbReference type="Proteomes" id="UP000276215"/>
    </source>
</evidence>
<gene>
    <name evidence="2" type="ORF">L873DRAFT_1791100</name>
</gene>
<keyword evidence="3" id="KW-1185">Reference proteome</keyword>
<evidence type="ECO:0008006" key="4">
    <source>
        <dbReference type="Google" id="ProtNLM"/>
    </source>
</evidence>
<feature type="signal peptide" evidence="1">
    <location>
        <begin position="1"/>
        <end position="18"/>
    </location>
</feature>
<accession>A0A3N4JJQ6</accession>
<dbReference type="OrthoDB" id="2342176at2759"/>
<dbReference type="STRING" id="1336337.A0A3N4JJQ6"/>
<dbReference type="AlphaFoldDB" id="A0A3N4JJQ6"/>
<dbReference type="Proteomes" id="UP000276215">
    <property type="component" value="Unassembled WGS sequence"/>
</dbReference>
<proteinExistence type="predicted"/>
<dbReference type="Gene3D" id="2.70.50.70">
    <property type="match status" value="1"/>
</dbReference>
<sequence>MLSLHLLIALPFLGSVNSHMSLLSPYPITHPDNDHRSLSTPLDPYLSHPLLKDGSNFPCRNSLKYLTPSTHAAMTWQAGSVQAFELEGTAPHYGGSCQVSLSFDEGKTFGVIKSFPGSCPHRTNGKGQRFNFTIPEAAPAGRAVFSWTWHNREQEMYMNCALVNITNTSNGPTRSPLNLPALFVADIGNGCKSPGVVELKYPDPGDQVELGDGEYVLALPSGNCGGNAKSGPVGSGPKSTPVPTTFTGSRVKTVKVTVIKTAREYDTTVAVEVLKTSTVRAVGDTTVTATVTVTVIPASTNMPMLKGVEHGGIRSSVLPDKAMDYSSEHSYKRSTLVLE</sequence>
<dbReference type="PANTHER" id="PTHR36182:SF1">
    <property type="entry name" value="PROTEIN, PUTATIVE (AFU_ORTHOLOGUE AFUA_6G10930)-RELATED"/>
    <property type="match status" value="1"/>
</dbReference>